<keyword evidence="1" id="KW-0645">Protease</keyword>
<dbReference type="GO" id="GO:0046872">
    <property type="term" value="F:metal ion binding"/>
    <property type="evidence" value="ECO:0007669"/>
    <property type="project" value="UniProtKB-KW"/>
</dbReference>
<feature type="domain" description="Integrase catalytic" evidence="6">
    <location>
        <begin position="496"/>
        <end position="670"/>
    </location>
</feature>
<dbReference type="PROSITE" id="PS50994">
    <property type="entry name" value="INTEGRASE"/>
    <property type="match status" value="1"/>
</dbReference>
<evidence type="ECO:0000256" key="4">
    <source>
        <dbReference type="ARBA" id="ARBA00022801"/>
    </source>
</evidence>
<evidence type="ECO:0000256" key="2">
    <source>
        <dbReference type="ARBA" id="ARBA00022723"/>
    </source>
</evidence>
<evidence type="ECO:0000313" key="8">
    <source>
        <dbReference type="Proteomes" id="UP001558713"/>
    </source>
</evidence>
<dbReference type="GO" id="GO:0006508">
    <property type="term" value="P:proteolysis"/>
    <property type="evidence" value="ECO:0007669"/>
    <property type="project" value="UniProtKB-KW"/>
</dbReference>
<dbReference type="InterPro" id="IPR057670">
    <property type="entry name" value="SH3_retrovirus"/>
</dbReference>
<dbReference type="InterPro" id="IPR025724">
    <property type="entry name" value="GAG-pre-integrase_dom"/>
</dbReference>
<gene>
    <name evidence="7" type="ORF">V5N11_025713</name>
</gene>
<dbReference type="PANTHER" id="PTHR42648:SF28">
    <property type="entry name" value="TRANSPOSON-ENCODED PROTEIN WITH RIBONUCLEASE H-LIKE AND RETROVIRUS ZINC FINGER-LIKE DOMAINS"/>
    <property type="match status" value="1"/>
</dbReference>
<dbReference type="InterPro" id="IPR054722">
    <property type="entry name" value="PolX-like_BBD"/>
</dbReference>
<evidence type="ECO:0000313" key="7">
    <source>
        <dbReference type="EMBL" id="KAL1193516.1"/>
    </source>
</evidence>
<dbReference type="InterPro" id="IPR013103">
    <property type="entry name" value="RVT_2"/>
</dbReference>
<organism evidence="7 8">
    <name type="scientific">Cardamine amara subsp. amara</name>
    <dbReference type="NCBI Taxonomy" id="228776"/>
    <lineage>
        <taxon>Eukaryota</taxon>
        <taxon>Viridiplantae</taxon>
        <taxon>Streptophyta</taxon>
        <taxon>Embryophyta</taxon>
        <taxon>Tracheophyta</taxon>
        <taxon>Spermatophyta</taxon>
        <taxon>Magnoliopsida</taxon>
        <taxon>eudicotyledons</taxon>
        <taxon>Gunneridae</taxon>
        <taxon>Pentapetalae</taxon>
        <taxon>rosids</taxon>
        <taxon>malvids</taxon>
        <taxon>Brassicales</taxon>
        <taxon>Brassicaceae</taxon>
        <taxon>Cardamineae</taxon>
        <taxon>Cardamine</taxon>
    </lineage>
</organism>
<dbReference type="Proteomes" id="UP001558713">
    <property type="component" value="Unassembled WGS sequence"/>
</dbReference>
<evidence type="ECO:0000256" key="3">
    <source>
        <dbReference type="ARBA" id="ARBA00022750"/>
    </source>
</evidence>
<dbReference type="Pfam" id="PF00665">
    <property type="entry name" value="rve"/>
    <property type="match status" value="1"/>
</dbReference>
<evidence type="ECO:0000256" key="1">
    <source>
        <dbReference type="ARBA" id="ARBA00022670"/>
    </source>
</evidence>
<dbReference type="InterPro" id="IPR043502">
    <property type="entry name" value="DNA/RNA_pol_sf"/>
</dbReference>
<dbReference type="CDD" id="cd09272">
    <property type="entry name" value="RNase_HI_RT_Ty1"/>
    <property type="match status" value="1"/>
</dbReference>
<evidence type="ECO:0000259" key="6">
    <source>
        <dbReference type="PROSITE" id="PS50994"/>
    </source>
</evidence>
<dbReference type="Pfam" id="PF13976">
    <property type="entry name" value="gag_pre-integrs"/>
    <property type="match status" value="1"/>
</dbReference>
<comment type="caution">
    <text evidence="7">The sequence shown here is derived from an EMBL/GenBank/DDBJ whole genome shotgun (WGS) entry which is preliminary data.</text>
</comment>
<feature type="compositionally biased region" description="Acidic residues" evidence="5">
    <location>
        <begin position="780"/>
        <end position="791"/>
    </location>
</feature>
<name>A0ABD1A3W8_CARAN</name>
<dbReference type="InterPro" id="IPR039537">
    <property type="entry name" value="Retrotran_Ty1/copia-like"/>
</dbReference>
<dbReference type="SUPFAM" id="SSF53098">
    <property type="entry name" value="Ribonuclease H-like"/>
    <property type="match status" value="1"/>
</dbReference>
<proteinExistence type="predicted"/>
<feature type="region of interest" description="Disordered" evidence="5">
    <location>
        <begin position="775"/>
        <end position="844"/>
    </location>
</feature>
<dbReference type="Pfam" id="PF07727">
    <property type="entry name" value="RVT_2"/>
    <property type="match status" value="1"/>
</dbReference>
<protein>
    <submittedName>
        <fullName evidence="7">Retrovirus-related Pol polyprotein from transposon TNT 1-94</fullName>
    </submittedName>
</protein>
<dbReference type="Pfam" id="PF25597">
    <property type="entry name" value="SH3_retrovirus"/>
    <property type="match status" value="1"/>
</dbReference>
<accession>A0ABD1A3W8</accession>
<dbReference type="Pfam" id="PF14223">
    <property type="entry name" value="Retrotran_gag_2"/>
    <property type="match status" value="1"/>
</dbReference>
<evidence type="ECO:0000256" key="5">
    <source>
        <dbReference type="SAM" id="MobiDB-lite"/>
    </source>
</evidence>
<dbReference type="PANTHER" id="PTHR42648">
    <property type="entry name" value="TRANSPOSASE, PUTATIVE-RELATED"/>
    <property type="match status" value="1"/>
</dbReference>
<dbReference type="Pfam" id="PF22936">
    <property type="entry name" value="Pol_BBD"/>
    <property type="match status" value="1"/>
</dbReference>
<keyword evidence="4" id="KW-0378">Hydrolase</keyword>
<dbReference type="InterPro" id="IPR036397">
    <property type="entry name" value="RNaseH_sf"/>
</dbReference>
<dbReference type="EMBL" id="JBANAX010000780">
    <property type="protein sequence ID" value="KAL1193516.1"/>
    <property type="molecule type" value="Genomic_DNA"/>
</dbReference>
<feature type="compositionally biased region" description="Acidic residues" evidence="5">
    <location>
        <begin position="824"/>
        <end position="837"/>
    </location>
</feature>
<dbReference type="GO" id="GO:0004190">
    <property type="term" value="F:aspartic-type endopeptidase activity"/>
    <property type="evidence" value="ECO:0007669"/>
    <property type="project" value="UniProtKB-KW"/>
</dbReference>
<keyword evidence="8" id="KW-1185">Reference proteome</keyword>
<reference evidence="7 8" key="1">
    <citation type="submission" date="2024-04" db="EMBL/GenBank/DDBJ databases">
        <title>Genome assembly C_amara_ONT_v2.</title>
        <authorList>
            <person name="Yant L."/>
            <person name="Moore C."/>
            <person name="Slenker M."/>
        </authorList>
    </citation>
    <scope>NUCLEOTIDE SEQUENCE [LARGE SCALE GENOMIC DNA]</scope>
    <source>
        <tissue evidence="7">Leaf</tissue>
    </source>
</reference>
<keyword evidence="2" id="KW-0479">Metal-binding</keyword>
<dbReference type="InterPro" id="IPR001584">
    <property type="entry name" value="Integrase_cat-core"/>
</dbReference>
<sequence>MVSEQVSIMENQDQIVPHVVLKGNNYFVWSTTTKTLLRSYGLWSHCLRSQEMPQGIEEVGDEDGGAESPVQLRSNLEDSKWIQEDQLVLAVLQSSLEQNILVSYLYVETAKELWDTLKGVYGNESNICRIFEIQRALNDLQLGGREFKNVLGEFKKLWGELEMLRPQTLDVKVMMERRDQDQVFCLLLTLDESYVGLIHHILRFEKLPTLNQVYMMIRKEEGSVGLFKKTGDVAHESKGKKIGLIVIKKKIWCYHCRMEGHTKQNSWTLFPYLIPKDLRRVDQTSKEVARAAAVSEEAATAVDLDVCIKNIAKLVESGKGLFAAKAHKPVIVDSGASHHMISDRGLLSDVEPHHGKVTIADGHDVEIRGIGNLELFKQKVKALYLPEFSSNLLSVQKATKDLECLAVFSPDDVKFQDNKSGMTIGEGFSKDGLYVLNGLDSKKSVVGIGTNQCALSSLWHARLGHPHKRTLQLAVPNQEAQDHQECEACILGKHCRNVFPESSTVYEECFDLVHSDVWTAPGVSHDHYKYFVSFIDEKSKYSWVTLMPSKSHVLDAFSKFYNYVLTQFGTKIKILRSDNGGEYTSNAFKEFVGKHGIIHQTSCAYTPQQNGVAERKNRHLMEVARAMMFDISVPKTYWSDAVMTACHLINRLPTRNLGDVSPYEVLYNTKPSIDHLRVFGSVCYVFVPEAQRNKLEPKSIKCMFIGYSSTQKGYKCYNPNTKRVHISREVRFVEEKGYFDKKNWESLEDLASPVDSAATLRVILEGLAPSGVSVEHVDSNEAENEESDSSDSNEAGAVVDSEAGVEEDDSPNTDSPLDPVETAVVEESEDSDHEEESVPPLRRSTRVRFPPEHWKNTRVYYNNQAVAHPFQNHCTMDQFPKEHQAFLSKIDKHKIPSSYEEACLYDVWVQAMLEEIASMVKNDTWDEIDKPSKKKLVGCRWVYTIKYTSTGEIERYKARLVAKGYTQKHGVDNTETFAPVAKLHSVRVLLSIATNLCWSILQMDVKNAFLQGELKEEVYMVPPEGVNVGDNKVCKLKKAIYGLKQSPRAWYHKLSGCLLENGFRRSEADHTLFTTQGENGIVAVLVYVDDIIITGDDVEGIKRTKGLLKASFEIKDLGELKYFLGIEVCNFDDGLFLSQKKYTLDLLEEIGKLGVKPAKTPIEDGYKICPEGEPLMEVKQYQRLVGRLIYLTITRPDISFAVNQVSQHMQAPSNHHWGMVDRILRYLKGSPGKGIWMGRNNSTNIVGYCDADWAGDKSDRKSTTGYCTFVGGNLVTWRSKKQKVVSRSSAEAEYRAMANTTGELVWIKALLKDLGVESSEPITLHCDNQAAIHIASNSVFHERIKHIEVDCHYVREKVEAGIILPTFVRGVDQLADVFTKATTGKVCDDLHGKMGLLDLHQPILRGSVELKIQSEDQDIRVNPSGQAVLILAARTNKKSGQVEHGRPV</sequence>
<dbReference type="SUPFAM" id="SSF56672">
    <property type="entry name" value="DNA/RNA polymerases"/>
    <property type="match status" value="1"/>
</dbReference>
<keyword evidence="3" id="KW-0064">Aspartyl protease</keyword>
<dbReference type="Gene3D" id="3.30.420.10">
    <property type="entry name" value="Ribonuclease H-like superfamily/Ribonuclease H"/>
    <property type="match status" value="1"/>
</dbReference>
<dbReference type="InterPro" id="IPR012337">
    <property type="entry name" value="RNaseH-like_sf"/>
</dbReference>